<sequence length="177" mass="19742">MDLSNNLLVKKAYASPQLRQCLLNKGTMFLYCDYAGFAAHNAYGAACCTVFNRTIRLSAKKLPIFKDYGSNYGEVLAIIFSLDTLTAAYAELEHPPKIAVVYTDCIRISHLLALQARPQTRNAGARNELTAALDSFNRKFPDINLQIKYISKHKKNNHLHRLAHNAAREAALSSILS</sequence>
<keyword evidence="2" id="KW-1185">Reference proteome</keyword>
<dbReference type="EMBL" id="BTCL01000007">
    <property type="protein sequence ID" value="GMK45393.1"/>
    <property type="molecule type" value="Genomic_DNA"/>
</dbReference>
<protein>
    <recommendedName>
        <fullName evidence="3">RNase H type-1 domain-containing protein</fullName>
    </recommendedName>
</protein>
<gene>
    <name evidence="1" type="ORF">PghCCS26_25210</name>
</gene>
<organism evidence="1 2">
    <name type="scientific">Paenibacillus glycanilyticus</name>
    <dbReference type="NCBI Taxonomy" id="126569"/>
    <lineage>
        <taxon>Bacteria</taxon>
        <taxon>Bacillati</taxon>
        <taxon>Bacillota</taxon>
        <taxon>Bacilli</taxon>
        <taxon>Bacillales</taxon>
        <taxon>Paenibacillaceae</taxon>
        <taxon>Paenibacillus</taxon>
    </lineage>
</organism>
<evidence type="ECO:0000313" key="1">
    <source>
        <dbReference type="EMBL" id="GMK45393.1"/>
    </source>
</evidence>
<accession>A0ABQ6NKS3</accession>
<dbReference type="InterPro" id="IPR012337">
    <property type="entry name" value="RNaseH-like_sf"/>
</dbReference>
<evidence type="ECO:0000313" key="2">
    <source>
        <dbReference type="Proteomes" id="UP001285921"/>
    </source>
</evidence>
<name>A0ABQ6NKS3_9BACL</name>
<reference evidence="1 2" key="1">
    <citation type="submission" date="2023-05" db="EMBL/GenBank/DDBJ databases">
        <title>Draft genome of Paenibacillus sp. CCS26.</title>
        <authorList>
            <person name="Akita H."/>
            <person name="Shinto Y."/>
            <person name="Kimura Z."/>
        </authorList>
    </citation>
    <scope>NUCLEOTIDE SEQUENCE [LARGE SCALE GENOMIC DNA]</scope>
    <source>
        <strain evidence="1 2">CCS26</strain>
    </source>
</reference>
<evidence type="ECO:0008006" key="3">
    <source>
        <dbReference type="Google" id="ProtNLM"/>
    </source>
</evidence>
<dbReference type="Proteomes" id="UP001285921">
    <property type="component" value="Unassembled WGS sequence"/>
</dbReference>
<dbReference type="SUPFAM" id="SSF53098">
    <property type="entry name" value="Ribonuclease H-like"/>
    <property type="match status" value="1"/>
</dbReference>
<comment type="caution">
    <text evidence="1">The sequence shown here is derived from an EMBL/GenBank/DDBJ whole genome shotgun (WGS) entry which is preliminary data.</text>
</comment>
<dbReference type="RefSeq" id="WP_317980142.1">
    <property type="nucleotide sequence ID" value="NZ_BTCL01000007.1"/>
</dbReference>
<proteinExistence type="predicted"/>